<comment type="caution">
    <text evidence="1">The sequence shown here is derived from an EMBL/GenBank/DDBJ whole genome shotgun (WGS) entry which is preliminary data.</text>
</comment>
<dbReference type="Proteomes" id="UP000053573">
    <property type="component" value="Unassembled WGS sequence"/>
</dbReference>
<gene>
    <name evidence="1" type="ORF">EMPG_14354</name>
</gene>
<accession>A0A0H1BFU5</accession>
<keyword evidence="2" id="KW-1185">Reference proteome</keyword>
<reference evidence="2" key="1">
    <citation type="journal article" date="2015" name="PLoS Genet.">
        <title>The dynamic genome and transcriptome of the human fungal pathogen Blastomyces and close relative Emmonsia.</title>
        <authorList>
            <person name="Munoz J.F."/>
            <person name="Gauthier G.M."/>
            <person name="Desjardins C.A."/>
            <person name="Gallo J.E."/>
            <person name="Holder J."/>
            <person name="Sullivan T.D."/>
            <person name="Marty A.J."/>
            <person name="Carmen J.C."/>
            <person name="Chen Z."/>
            <person name="Ding L."/>
            <person name="Gujja S."/>
            <person name="Magrini V."/>
            <person name="Misas E."/>
            <person name="Mitreva M."/>
            <person name="Priest M."/>
            <person name="Saif S."/>
            <person name="Whiston E.A."/>
            <person name="Young S."/>
            <person name="Zeng Q."/>
            <person name="Goldman W.E."/>
            <person name="Mardis E.R."/>
            <person name="Taylor J.W."/>
            <person name="McEwen J.G."/>
            <person name="Clay O.K."/>
            <person name="Klein B.S."/>
            <person name="Cuomo C.A."/>
        </authorList>
    </citation>
    <scope>NUCLEOTIDE SEQUENCE [LARGE SCALE GENOMIC DNA]</scope>
    <source>
        <strain evidence="2">UAMH 139</strain>
    </source>
</reference>
<name>A0A0H1BFU5_9EURO</name>
<dbReference type="EMBL" id="LDEV01002114">
    <property type="protein sequence ID" value="KLJ10265.1"/>
    <property type="molecule type" value="Genomic_DNA"/>
</dbReference>
<evidence type="ECO:0000313" key="2">
    <source>
        <dbReference type="Proteomes" id="UP000053573"/>
    </source>
</evidence>
<sequence>MLRQINRGFQFDYCPLASRKGINRACPDMAHAGLSNIPPQLFYYRAAFRRKKGSFDSKT</sequence>
<organism evidence="1 2">
    <name type="scientific">Blastomyces silverae</name>
    <dbReference type="NCBI Taxonomy" id="2060906"/>
    <lineage>
        <taxon>Eukaryota</taxon>
        <taxon>Fungi</taxon>
        <taxon>Dikarya</taxon>
        <taxon>Ascomycota</taxon>
        <taxon>Pezizomycotina</taxon>
        <taxon>Eurotiomycetes</taxon>
        <taxon>Eurotiomycetidae</taxon>
        <taxon>Onygenales</taxon>
        <taxon>Ajellomycetaceae</taxon>
        <taxon>Blastomyces</taxon>
    </lineage>
</organism>
<dbReference type="AlphaFoldDB" id="A0A0H1BFU5"/>
<protein>
    <submittedName>
        <fullName evidence="1">Uncharacterized protein</fullName>
    </submittedName>
</protein>
<evidence type="ECO:0000313" key="1">
    <source>
        <dbReference type="EMBL" id="KLJ10265.1"/>
    </source>
</evidence>
<proteinExistence type="predicted"/>